<dbReference type="EMBL" id="BONV01000037">
    <property type="protein sequence ID" value="GIG83259.1"/>
    <property type="molecule type" value="Genomic_DNA"/>
</dbReference>
<proteinExistence type="predicted"/>
<name>A0A8J3PY64_9ACTN</name>
<feature type="region of interest" description="Disordered" evidence="1">
    <location>
        <begin position="321"/>
        <end position="380"/>
    </location>
</feature>
<reference evidence="2 3" key="1">
    <citation type="submission" date="2021-01" db="EMBL/GenBank/DDBJ databases">
        <title>Whole genome shotgun sequence of Planotetraspora kaengkrachanensis NBRC 104272.</title>
        <authorList>
            <person name="Komaki H."/>
            <person name="Tamura T."/>
        </authorList>
    </citation>
    <scope>NUCLEOTIDE SEQUENCE [LARGE SCALE GENOMIC DNA]</scope>
    <source>
        <strain evidence="2 3">NBRC 104272</strain>
    </source>
</reference>
<sequence>MDIEGRNHVDEQGSAVAWVESPLQLLCVVEAHHAGLLGAETRVVPRAGLPALRLTRKALNGLRLPAGLSFEEPSGRMPRPGRTWAVGDAFSGRVQFALVTSIPGRTILVDDGLATIHLLQLLSSRRPLLRARGKPGFGRSVLGATAGFRLRGRRLTVFTALPVPEDLAAGVRKTGTRLVMHDFAWLRSQPSERPPQERTIVLGTSLVRNGLVHRDRYLNWLEGLGEPVAYYPHRREDPRDLERVSEIPGLTINDVGIPVEMTLRDLRPDQRVLSMPSTAVTSLRVLLAARGVPVETVEVPDDWWTASAGPSLRTHLQQFAHHTSPEAEPGSGAGRTGATPGAGSVHPGAISNPGSVHPGATTDPGSVHPGTTPDPGKVAS</sequence>
<accession>A0A8J3PY64</accession>
<keyword evidence="3" id="KW-1185">Reference proteome</keyword>
<dbReference type="AlphaFoldDB" id="A0A8J3PY64"/>
<comment type="caution">
    <text evidence="2">The sequence shown here is derived from an EMBL/GenBank/DDBJ whole genome shotgun (WGS) entry which is preliminary data.</text>
</comment>
<dbReference type="RefSeq" id="WP_203886578.1">
    <property type="nucleotide sequence ID" value="NZ_BAABHH010000026.1"/>
</dbReference>
<evidence type="ECO:0000256" key="1">
    <source>
        <dbReference type="SAM" id="MobiDB-lite"/>
    </source>
</evidence>
<gene>
    <name evidence="2" type="ORF">Pka01_63860</name>
</gene>
<organism evidence="2 3">
    <name type="scientific">Planotetraspora kaengkrachanensis</name>
    <dbReference type="NCBI Taxonomy" id="575193"/>
    <lineage>
        <taxon>Bacteria</taxon>
        <taxon>Bacillati</taxon>
        <taxon>Actinomycetota</taxon>
        <taxon>Actinomycetes</taxon>
        <taxon>Streptosporangiales</taxon>
        <taxon>Streptosporangiaceae</taxon>
        <taxon>Planotetraspora</taxon>
    </lineage>
</organism>
<evidence type="ECO:0000313" key="3">
    <source>
        <dbReference type="Proteomes" id="UP000630097"/>
    </source>
</evidence>
<evidence type="ECO:0000313" key="2">
    <source>
        <dbReference type="EMBL" id="GIG83259.1"/>
    </source>
</evidence>
<dbReference type="Proteomes" id="UP000630097">
    <property type="component" value="Unassembled WGS sequence"/>
</dbReference>
<protein>
    <submittedName>
        <fullName evidence="2">Uncharacterized protein</fullName>
    </submittedName>
</protein>